<evidence type="ECO:0000313" key="5">
    <source>
        <dbReference type="RefSeq" id="XP_034232211.1"/>
    </source>
</evidence>
<feature type="chain" id="PRO_5027611015" evidence="2">
    <location>
        <begin position="23"/>
        <end position="156"/>
    </location>
</feature>
<evidence type="ECO:0000259" key="3">
    <source>
        <dbReference type="PROSITE" id="PS50800"/>
    </source>
</evidence>
<keyword evidence="4" id="KW-1185">Reference proteome</keyword>
<dbReference type="InterPro" id="IPR003034">
    <property type="entry name" value="SAP_dom"/>
</dbReference>
<dbReference type="Gene3D" id="1.10.720.30">
    <property type="entry name" value="SAP domain"/>
    <property type="match status" value="1"/>
</dbReference>
<dbReference type="InParanoid" id="A0A6P8Y804"/>
<dbReference type="SMART" id="SM00513">
    <property type="entry name" value="SAP"/>
    <property type="match status" value="1"/>
</dbReference>
<feature type="region of interest" description="Disordered" evidence="1">
    <location>
        <begin position="30"/>
        <end position="74"/>
    </location>
</feature>
<name>A0A6P8Y804_THRPL</name>
<dbReference type="GeneID" id="117640088"/>
<reference evidence="5" key="1">
    <citation type="submission" date="2025-08" db="UniProtKB">
        <authorList>
            <consortium name="RefSeq"/>
        </authorList>
    </citation>
    <scope>IDENTIFICATION</scope>
    <source>
        <tissue evidence="5">Total insect</tissue>
    </source>
</reference>
<protein>
    <submittedName>
        <fullName evidence="5">Uncharacterized protein LOC117640088</fullName>
    </submittedName>
</protein>
<keyword evidence="2" id="KW-0732">Signal</keyword>
<dbReference type="Proteomes" id="UP000515158">
    <property type="component" value="Unplaced"/>
</dbReference>
<dbReference type="RefSeq" id="XP_034232211.1">
    <property type="nucleotide sequence ID" value="XM_034376320.1"/>
</dbReference>
<dbReference type="Pfam" id="PF02037">
    <property type="entry name" value="SAP"/>
    <property type="match status" value="1"/>
</dbReference>
<evidence type="ECO:0000256" key="1">
    <source>
        <dbReference type="SAM" id="MobiDB-lite"/>
    </source>
</evidence>
<feature type="compositionally biased region" description="Low complexity" evidence="1">
    <location>
        <begin position="42"/>
        <end position="53"/>
    </location>
</feature>
<dbReference type="SUPFAM" id="SSF68906">
    <property type="entry name" value="SAP domain"/>
    <property type="match status" value="1"/>
</dbReference>
<evidence type="ECO:0000313" key="4">
    <source>
        <dbReference type="Proteomes" id="UP000515158"/>
    </source>
</evidence>
<organism evidence="5">
    <name type="scientific">Thrips palmi</name>
    <name type="common">Melon thrips</name>
    <dbReference type="NCBI Taxonomy" id="161013"/>
    <lineage>
        <taxon>Eukaryota</taxon>
        <taxon>Metazoa</taxon>
        <taxon>Ecdysozoa</taxon>
        <taxon>Arthropoda</taxon>
        <taxon>Hexapoda</taxon>
        <taxon>Insecta</taxon>
        <taxon>Pterygota</taxon>
        <taxon>Neoptera</taxon>
        <taxon>Paraneoptera</taxon>
        <taxon>Thysanoptera</taxon>
        <taxon>Terebrantia</taxon>
        <taxon>Thripoidea</taxon>
        <taxon>Thripidae</taxon>
        <taxon>Thrips</taxon>
    </lineage>
</organism>
<dbReference type="InterPro" id="IPR036361">
    <property type="entry name" value="SAP_dom_sf"/>
</dbReference>
<gene>
    <name evidence="5" type="primary">LOC117640088</name>
</gene>
<dbReference type="KEGG" id="tpal:117640088"/>
<dbReference type="PROSITE" id="PS50800">
    <property type="entry name" value="SAP"/>
    <property type="match status" value="1"/>
</dbReference>
<feature type="signal peptide" evidence="2">
    <location>
        <begin position="1"/>
        <end position="22"/>
    </location>
</feature>
<dbReference type="AlphaFoldDB" id="A0A6P8Y804"/>
<proteinExistence type="predicted"/>
<feature type="domain" description="SAP" evidence="3">
    <location>
        <begin position="119"/>
        <end position="153"/>
    </location>
</feature>
<accession>A0A6P8Y804</accession>
<evidence type="ECO:0000256" key="2">
    <source>
        <dbReference type="SAM" id="SignalP"/>
    </source>
</evidence>
<sequence length="156" mass="16692">MSYRFGCLSIFVSLKQLSFSECLLLGSGDGAVPAGSSTPQRGSTATGSSSSTGMTPLRTPVRGKMPPPSSIAPTFVTPARQKVMANWQPPPTPSTPQSKTNTPTFTLAQVKDLAQSKKLGSLTIPQLKQFLKDQNKRVGGNKPELIKRIETEVFNV</sequence>